<dbReference type="AlphaFoldDB" id="A0A9P8C946"/>
<name>A0A9P8C946_9HELO</name>
<dbReference type="Proteomes" id="UP000824998">
    <property type="component" value="Unassembled WGS sequence"/>
</dbReference>
<accession>A0A9P8C946</accession>
<evidence type="ECO:0000313" key="1">
    <source>
        <dbReference type="EMBL" id="KAG9238080.1"/>
    </source>
</evidence>
<evidence type="ECO:0000313" key="2">
    <source>
        <dbReference type="Proteomes" id="UP000824998"/>
    </source>
</evidence>
<keyword evidence="2" id="KW-1185">Reference proteome</keyword>
<organism evidence="1 2">
    <name type="scientific">Amylocarpus encephaloides</name>
    <dbReference type="NCBI Taxonomy" id="45428"/>
    <lineage>
        <taxon>Eukaryota</taxon>
        <taxon>Fungi</taxon>
        <taxon>Dikarya</taxon>
        <taxon>Ascomycota</taxon>
        <taxon>Pezizomycotina</taxon>
        <taxon>Leotiomycetes</taxon>
        <taxon>Helotiales</taxon>
        <taxon>Helotiales incertae sedis</taxon>
        <taxon>Amylocarpus</taxon>
    </lineage>
</organism>
<comment type="caution">
    <text evidence="1">The sequence shown here is derived from an EMBL/GenBank/DDBJ whole genome shotgun (WGS) entry which is preliminary data.</text>
</comment>
<reference evidence="1" key="1">
    <citation type="journal article" date="2021" name="IMA Fungus">
        <title>Genomic characterization of three marine fungi, including Emericellopsis atlantica sp. nov. with signatures of a generalist lifestyle and marine biomass degradation.</title>
        <authorList>
            <person name="Hagestad O.C."/>
            <person name="Hou L."/>
            <person name="Andersen J.H."/>
            <person name="Hansen E.H."/>
            <person name="Altermark B."/>
            <person name="Li C."/>
            <person name="Kuhnert E."/>
            <person name="Cox R.J."/>
            <person name="Crous P.W."/>
            <person name="Spatafora J.W."/>
            <person name="Lail K."/>
            <person name="Amirebrahimi M."/>
            <person name="Lipzen A."/>
            <person name="Pangilinan J."/>
            <person name="Andreopoulos W."/>
            <person name="Hayes R.D."/>
            <person name="Ng V."/>
            <person name="Grigoriev I.V."/>
            <person name="Jackson S.A."/>
            <person name="Sutton T.D.S."/>
            <person name="Dobson A.D.W."/>
            <person name="Rama T."/>
        </authorList>
    </citation>
    <scope>NUCLEOTIDE SEQUENCE</scope>
    <source>
        <strain evidence="1">TRa018bII</strain>
    </source>
</reference>
<proteinExistence type="predicted"/>
<sequence>MWLALWLRLHPSLRTKQPTTPFHSATQTFLTTLAQHLGIYPPNHTYVILYPIPQQESGAPEVPHDRRYVRDVPFELPLIF</sequence>
<dbReference type="EMBL" id="MU251376">
    <property type="protein sequence ID" value="KAG9238080.1"/>
    <property type="molecule type" value="Genomic_DNA"/>
</dbReference>
<gene>
    <name evidence="1" type="ORF">BJ875DRAFT_452236</name>
</gene>
<protein>
    <submittedName>
        <fullName evidence="1">Uncharacterized protein</fullName>
    </submittedName>
</protein>